<feature type="compositionally biased region" description="Basic and acidic residues" evidence="1">
    <location>
        <begin position="14"/>
        <end position="29"/>
    </location>
</feature>
<dbReference type="PANTHER" id="PTHR43628">
    <property type="entry name" value="ACTIVATOR OF C KINASE PROTEIN 1-RELATED"/>
    <property type="match status" value="1"/>
</dbReference>
<dbReference type="InterPro" id="IPR006597">
    <property type="entry name" value="Sel1-like"/>
</dbReference>
<proteinExistence type="predicted"/>
<dbReference type="InterPro" id="IPR011990">
    <property type="entry name" value="TPR-like_helical_dom_sf"/>
</dbReference>
<dbReference type="SUPFAM" id="SSF81901">
    <property type="entry name" value="HCP-like"/>
    <property type="match status" value="1"/>
</dbReference>
<organism evidence="2 3">
    <name type="scientific">Geotrichum candidum</name>
    <name type="common">Oospora lactis</name>
    <name type="synonym">Dipodascus geotrichum</name>
    <dbReference type="NCBI Taxonomy" id="1173061"/>
    <lineage>
        <taxon>Eukaryota</taxon>
        <taxon>Fungi</taxon>
        <taxon>Dikarya</taxon>
        <taxon>Ascomycota</taxon>
        <taxon>Saccharomycotina</taxon>
        <taxon>Dipodascomycetes</taxon>
        <taxon>Dipodascales</taxon>
        <taxon>Dipodascaceae</taxon>
        <taxon>Geotrichum</taxon>
    </lineage>
</organism>
<feature type="compositionally biased region" description="Low complexity" evidence="1">
    <location>
        <begin position="98"/>
        <end position="107"/>
    </location>
</feature>
<feature type="compositionally biased region" description="Low complexity" evidence="1">
    <location>
        <begin position="40"/>
        <end position="49"/>
    </location>
</feature>
<dbReference type="EMBL" id="CCBN010000025">
    <property type="protein sequence ID" value="CDO57765.1"/>
    <property type="molecule type" value="Genomic_DNA"/>
</dbReference>
<accession>A0A0J9XKX7</accession>
<keyword evidence="3" id="KW-1185">Reference proteome</keyword>
<gene>
    <name evidence="2" type="ORF">BN980_GECA25s00263g</name>
</gene>
<comment type="caution">
    <text evidence="2">The sequence shown here is derived from an EMBL/GenBank/DDBJ whole genome shotgun (WGS) entry which is preliminary data.</text>
</comment>
<dbReference type="Proteomes" id="UP000242525">
    <property type="component" value="Unassembled WGS sequence"/>
</dbReference>
<evidence type="ECO:0000313" key="3">
    <source>
        <dbReference type="Proteomes" id="UP000242525"/>
    </source>
</evidence>
<dbReference type="GO" id="GO:0032153">
    <property type="term" value="C:cell division site"/>
    <property type="evidence" value="ECO:0007669"/>
    <property type="project" value="TreeGrafter"/>
</dbReference>
<dbReference type="Pfam" id="PF08238">
    <property type="entry name" value="Sel1"/>
    <property type="match status" value="3"/>
</dbReference>
<feature type="compositionally biased region" description="Low complexity" evidence="1">
    <location>
        <begin position="161"/>
        <end position="180"/>
    </location>
</feature>
<protein>
    <submittedName>
        <fullName evidence="2">Similar to Saccharomyces cerevisiae YBR007C DSF2 Deletion suppressor of mpt5 mutation</fullName>
    </submittedName>
</protein>
<feature type="compositionally biased region" description="Low complexity" evidence="1">
    <location>
        <begin position="68"/>
        <end position="78"/>
    </location>
</feature>
<reference evidence="2" key="1">
    <citation type="submission" date="2014-03" db="EMBL/GenBank/DDBJ databases">
        <authorList>
            <person name="Casaregola S."/>
        </authorList>
    </citation>
    <scope>NUCLEOTIDE SEQUENCE [LARGE SCALE GENOMIC DNA]</scope>
    <source>
        <strain evidence="2">CLIB 918</strain>
    </source>
</reference>
<dbReference type="InterPro" id="IPR052945">
    <property type="entry name" value="Mitotic_Regulator"/>
</dbReference>
<dbReference type="OrthoDB" id="2148946at2759"/>
<dbReference type="STRING" id="1173061.A0A0J9XKX7"/>
<feature type="compositionally biased region" description="Polar residues" evidence="1">
    <location>
        <begin position="131"/>
        <end position="141"/>
    </location>
</feature>
<feature type="region of interest" description="Disordered" evidence="1">
    <location>
        <begin position="1"/>
        <end position="78"/>
    </location>
</feature>
<dbReference type="AlphaFoldDB" id="A0A0J9XKX7"/>
<evidence type="ECO:0000256" key="1">
    <source>
        <dbReference type="SAM" id="MobiDB-lite"/>
    </source>
</evidence>
<dbReference type="GO" id="GO:0010972">
    <property type="term" value="P:negative regulation of G2/M transition of mitotic cell cycle"/>
    <property type="evidence" value="ECO:0007669"/>
    <property type="project" value="TreeGrafter"/>
</dbReference>
<dbReference type="Gene3D" id="1.25.40.10">
    <property type="entry name" value="Tetratricopeptide repeat domain"/>
    <property type="match status" value="1"/>
</dbReference>
<dbReference type="PANTHER" id="PTHR43628:SF11">
    <property type="entry name" value="PROTEIN DSF2"/>
    <property type="match status" value="1"/>
</dbReference>
<name>A0A0J9XKX7_GEOCN</name>
<feature type="compositionally biased region" description="Low complexity" evidence="1">
    <location>
        <begin position="142"/>
        <end position="152"/>
    </location>
</feature>
<feature type="compositionally biased region" description="Polar residues" evidence="1">
    <location>
        <begin position="275"/>
        <end position="298"/>
    </location>
</feature>
<feature type="compositionally biased region" description="Low complexity" evidence="1">
    <location>
        <begin position="222"/>
        <end position="260"/>
    </location>
</feature>
<evidence type="ECO:0000313" key="2">
    <source>
        <dbReference type="EMBL" id="CDO57765.1"/>
    </source>
</evidence>
<dbReference type="SMART" id="SM00671">
    <property type="entry name" value="SEL1"/>
    <property type="match status" value="4"/>
</dbReference>
<feature type="compositionally biased region" description="Low complexity" evidence="1">
    <location>
        <begin position="190"/>
        <end position="213"/>
    </location>
</feature>
<feature type="region of interest" description="Disordered" evidence="1">
    <location>
        <begin position="98"/>
        <end position="299"/>
    </location>
</feature>
<sequence length="527" mass="57121">MAQLPHDLSPLEMLEQRSRRLATRLHDTPRAQPPAPAVNPAPAAASNGPPDHDENNDDDEPARRLSRSSRTNSTASLTSLGSSILGNFRLSTFSILNSSNNHSTTSLADSAGSDRTSIYEPQPRLPRQGVSARQPQGVSARQQQQQQQQQQQRMTHYRSDSTATLTPAHTPAHTPLTPSANRDRYSHITSSSSPSPAADQRRSTSYSRLSSSTGGAASPGITSSISPQHSGSGVSSSHGRRTSTSTISSQSSPALSPVTSAASDMGVVARRSLSHETQYARSASGSSTESKLSQSTPESEFEVLRMKSLNNSLALEEHVSLGIYYHESGNLREASYHWQNASFHGDTTGMLLYGLALRHGWGIKQNPVEAFKWLRKAIGPAIEKESLETALKNDLGQALQDKLLAKDPATATGSRSAPGQNKFKKARIAAAMYELGMCYLNSWGTEKDEEMALHCFELAGAMGDCDALCEAASMWMKNGSKGRKKDLQRAAKLYRTAGEKGANMVSNSWIYKDKYMGDDAKDKKKKR</sequence>